<dbReference type="Proteomes" id="UP000291591">
    <property type="component" value="Unassembled WGS sequence"/>
</dbReference>
<evidence type="ECO:0000256" key="1">
    <source>
        <dbReference type="SAM" id="Phobius"/>
    </source>
</evidence>
<keyword evidence="3" id="KW-1185">Reference proteome</keyword>
<sequence>MNRPQPTTGRRIVTALLVASAVVHAVLTVRLWAYSPGLAAIDALIAVAALVVAGAVLLRDEPAVLLAAAVVGGVGVATFLIPGLVAVADGQSFDGWLDPWAFGALLLDALAVRVAVFTLRRAPV</sequence>
<reference evidence="2 3" key="1">
    <citation type="submission" date="2019-02" db="EMBL/GenBank/DDBJ databases">
        <title>Sequencing the genomes of 1000 actinobacteria strains.</title>
        <authorList>
            <person name="Klenk H.-P."/>
        </authorList>
    </citation>
    <scope>NUCLEOTIDE SEQUENCE [LARGE SCALE GENOMIC DNA]</scope>
    <source>
        <strain evidence="2 3">DSM 45779</strain>
    </source>
</reference>
<gene>
    <name evidence="2" type="ORF">EV383_5924</name>
</gene>
<organism evidence="2 3">
    <name type="scientific">Pseudonocardia sediminis</name>
    <dbReference type="NCBI Taxonomy" id="1397368"/>
    <lineage>
        <taxon>Bacteria</taxon>
        <taxon>Bacillati</taxon>
        <taxon>Actinomycetota</taxon>
        <taxon>Actinomycetes</taxon>
        <taxon>Pseudonocardiales</taxon>
        <taxon>Pseudonocardiaceae</taxon>
        <taxon>Pseudonocardia</taxon>
    </lineage>
</organism>
<dbReference type="RefSeq" id="WP_130293164.1">
    <property type="nucleotide sequence ID" value="NZ_SHKL01000001.1"/>
</dbReference>
<name>A0A4V2FRL0_PSEST</name>
<keyword evidence="1" id="KW-0472">Membrane</keyword>
<keyword evidence="1" id="KW-1133">Transmembrane helix</keyword>
<proteinExistence type="predicted"/>
<keyword evidence="1" id="KW-0812">Transmembrane</keyword>
<evidence type="ECO:0000313" key="3">
    <source>
        <dbReference type="Proteomes" id="UP000291591"/>
    </source>
</evidence>
<accession>A0A4V2FRL0</accession>
<feature type="transmembrane region" description="Helical" evidence="1">
    <location>
        <begin position="12"/>
        <end position="33"/>
    </location>
</feature>
<protein>
    <submittedName>
        <fullName evidence="2">Uncharacterized protein</fullName>
    </submittedName>
</protein>
<comment type="caution">
    <text evidence="2">The sequence shown here is derived from an EMBL/GenBank/DDBJ whole genome shotgun (WGS) entry which is preliminary data.</text>
</comment>
<feature type="transmembrane region" description="Helical" evidence="1">
    <location>
        <begin position="39"/>
        <end position="58"/>
    </location>
</feature>
<feature type="transmembrane region" description="Helical" evidence="1">
    <location>
        <begin position="65"/>
        <end position="88"/>
    </location>
</feature>
<dbReference type="AlphaFoldDB" id="A0A4V2FRL0"/>
<feature type="transmembrane region" description="Helical" evidence="1">
    <location>
        <begin position="100"/>
        <end position="119"/>
    </location>
</feature>
<dbReference type="EMBL" id="SHKL01000001">
    <property type="protein sequence ID" value="RZT88970.1"/>
    <property type="molecule type" value="Genomic_DNA"/>
</dbReference>
<evidence type="ECO:0000313" key="2">
    <source>
        <dbReference type="EMBL" id="RZT88970.1"/>
    </source>
</evidence>